<evidence type="ECO:0000313" key="1">
    <source>
        <dbReference type="EMBL" id="GLB51702.1"/>
    </source>
</evidence>
<reference evidence="1" key="1">
    <citation type="submission" date="2022-07" db="EMBL/GenBank/DDBJ databases">
        <title>Taxonomy of Novel Oxalotrophic and Methylotrophic Bacteria.</title>
        <authorList>
            <person name="Sahin N."/>
            <person name="Tani A."/>
        </authorList>
    </citation>
    <scope>NUCLEOTIDE SEQUENCE</scope>
    <source>
        <strain evidence="1">AM327</strain>
    </source>
</reference>
<comment type="caution">
    <text evidence="1">The sequence shown here is derived from an EMBL/GenBank/DDBJ whole genome shotgun (WGS) entry which is preliminary data.</text>
</comment>
<organism evidence="1 2">
    <name type="scientific">Neptunitalea chrysea</name>
    <dbReference type="NCBI Taxonomy" id="1647581"/>
    <lineage>
        <taxon>Bacteria</taxon>
        <taxon>Pseudomonadati</taxon>
        <taxon>Bacteroidota</taxon>
        <taxon>Flavobacteriia</taxon>
        <taxon>Flavobacteriales</taxon>
        <taxon>Flavobacteriaceae</taxon>
        <taxon>Neptunitalea</taxon>
    </lineage>
</organism>
<dbReference type="AlphaFoldDB" id="A0A9W6B5I3"/>
<keyword evidence="2" id="KW-1185">Reference proteome</keyword>
<proteinExistence type="predicted"/>
<dbReference type="RefSeq" id="WP_281752513.1">
    <property type="nucleotide sequence ID" value="NZ_BRVP01000004.1"/>
</dbReference>
<protein>
    <recommendedName>
        <fullName evidence="3">Phage protein D</fullName>
    </recommendedName>
</protein>
<dbReference type="EMBL" id="BRVP01000004">
    <property type="protein sequence ID" value="GLB51702.1"/>
    <property type="molecule type" value="Genomic_DNA"/>
</dbReference>
<name>A0A9W6B5I3_9FLAO</name>
<gene>
    <name evidence="1" type="ORF">NBRC110019_07410</name>
</gene>
<accession>A0A9W6B5I3</accession>
<evidence type="ECO:0000313" key="2">
    <source>
        <dbReference type="Proteomes" id="UP001143545"/>
    </source>
</evidence>
<sequence length="327" mass="37029">MAYAMTCEIVFPDNSRREEIVLYKVTAIEFEKTFKEMSSKGSLTMPRNYSFFGKSGKFKYNAQKAFQRGDAITVKFGYDGNNITEFIGYVTAVSSDIPTVIDFEDEMFRIKRLPVNFSAAKITLEELLKKIIPGYTIDALEGVDLGGVRFANTTVGAVLEKLKSTYNLYTYWQNGAVRSGKYYADNTTDDTVNFHLERNCVSNDLNYKRADELIIKIKCVSTLANGSKITVDNIGDTTGNEHTLTYYNISDKARLRDLGLVAYRKMKKDRFDGKFTAFGVPSVDHGMKTNIESSLYDDRSGTYYIDKVYKSFDRGGIRQEITIGEQI</sequence>
<dbReference type="Proteomes" id="UP001143545">
    <property type="component" value="Unassembled WGS sequence"/>
</dbReference>
<evidence type="ECO:0008006" key="3">
    <source>
        <dbReference type="Google" id="ProtNLM"/>
    </source>
</evidence>